<gene>
    <name evidence="6" type="primary">gcvA_21</name>
    <name evidence="6" type="ORF">TRM7615_04745</name>
</gene>
<keyword evidence="3" id="KW-0238">DNA-binding</keyword>
<dbReference type="RefSeq" id="WP_108792396.1">
    <property type="nucleotide sequence ID" value="NZ_ONZG01000018.1"/>
</dbReference>
<keyword evidence="2" id="KW-0805">Transcription regulation</keyword>
<dbReference type="Proteomes" id="UP000244898">
    <property type="component" value="Unassembled WGS sequence"/>
</dbReference>
<protein>
    <submittedName>
        <fullName evidence="6">Glycine cleavage system transcriptional activator</fullName>
    </submittedName>
</protein>
<dbReference type="PANTHER" id="PTHR30537:SF26">
    <property type="entry name" value="GLYCINE CLEAVAGE SYSTEM TRANSCRIPTIONAL ACTIVATOR"/>
    <property type="match status" value="1"/>
</dbReference>
<feature type="domain" description="HTH lysR-type" evidence="5">
    <location>
        <begin position="7"/>
        <end position="64"/>
    </location>
</feature>
<evidence type="ECO:0000259" key="5">
    <source>
        <dbReference type="PROSITE" id="PS50931"/>
    </source>
</evidence>
<dbReference type="GO" id="GO:0003700">
    <property type="term" value="F:DNA-binding transcription factor activity"/>
    <property type="evidence" value="ECO:0007669"/>
    <property type="project" value="InterPro"/>
</dbReference>
<evidence type="ECO:0000313" key="7">
    <source>
        <dbReference type="Proteomes" id="UP000244898"/>
    </source>
</evidence>
<keyword evidence="7" id="KW-1185">Reference proteome</keyword>
<evidence type="ECO:0000256" key="4">
    <source>
        <dbReference type="ARBA" id="ARBA00023163"/>
    </source>
</evidence>
<accession>A0A2R8CFG2</accession>
<dbReference type="SUPFAM" id="SSF46785">
    <property type="entry name" value="Winged helix' DNA-binding domain"/>
    <property type="match status" value="1"/>
</dbReference>
<reference evidence="7" key="1">
    <citation type="submission" date="2018-03" db="EMBL/GenBank/DDBJ databases">
        <authorList>
            <person name="Rodrigo-Torres L."/>
            <person name="Arahal R. D."/>
            <person name="Lucena T."/>
        </authorList>
    </citation>
    <scope>NUCLEOTIDE SEQUENCE [LARGE SCALE GENOMIC DNA]</scope>
    <source>
        <strain evidence="7">CECT 7615</strain>
    </source>
</reference>
<dbReference type="InterPro" id="IPR058163">
    <property type="entry name" value="LysR-type_TF_proteobact-type"/>
</dbReference>
<dbReference type="GO" id="GO:0006351">
    <property type="term" value="P:DNA-templated transcription"/>
    <property type="evidence" value="ECO:0007669"/>
    <property type="project" value="TreeGrafter"/>
</dbReference>
<dbReference type="Gene3D" id="1.10.10.10">
    <property type="entry name" value="Winged helix-like DNA-binding domain superfamily/Winged helix DNA-binding domain"/>
    <property type="match status" value="1"/>
</dbReference>
<evidence type="ECO:0000256" key="3">
    <source>
        <dbReference type="ARBA" id="ARBA00023125"/>
    </source>
</evidence>
<evidence type="ECO:0000256" key="2">
    <source>
        <dbReference type="ARBA" id="ARBA00023015"/>
    </source>
</evidence>
<keyword evidence="4" id="KW-0804">Transcription</keyword>
<evidence type="ECO:0000256" key="1">
    <source>
        <dbReference type="ARBA" id="ARBA00009437"/>
    </source>
</evidence>
<evidence type="ECO:0000313" key="6">
    <source>
        <dbReference type="EMBL" id="SPJ31202.1"/>
    </source>
</evidence>
<dbReference type="SUPFAM" id="SSF53850">
    <property type="entry name" value="Periplasmic binding protein-like II"/>
    <property type="match status" value="1"/>
</dbReference>
<dbReference type="InterPro" id="IPR036388">
    <property type="entry name" value="WH-like_DNA-bd_sf"/>
</dbReference>
<dbReference type="Pfam" id="PF03466">
    <property type="entry name" value="LysR_substrate"/>
    <property type="match status" value="1"/>
</dbReference>
<dbReference type="InterPro" id="IPR005119">
    <property type="entry name" value="LysR_subst-bd"/>
</dbReference>
<comment type="similarity">
    <text evidence="1">Belongs to the LysR transcriptional regulatory family.</text>
</comment>
<dbReference type="EMBL" id="ONZG01000018">
    <property type="protein sequence ID" value="SPJ31202.1"/>
    <property type="molecule type" value="Genomic_DNA"/>
</dbReference>
<dbReference type="InterPro" id="IPR000847">
    <property type="entry name" value="LysR_HTH_N"/>
</dbReference>
<dbReference type="Gene3D" id="3.40.190.10">
    <property type="entry name" value="Periplasmic binding protein-like II"/>
    <property type="match status" value="2"/>
</dbReference>
<dbReference type="InterPro" id="IPR036390">
    <property type="entry name" value="WH_DNA-bd_sf"/>
</dbReference>
<name>A0A2R8CFG2_9RHOB</name>
<dbReference type="Pfam" id="PF00126">
    <property type="entry name" value="HTH_1"/>
    <property type="match status" value="1"/>
</dbReference>
<proteinExistence type="inferred from homology"/>
<dbReference type="OrthoDB" id="7328368at2"/>
<organism evidence="6 7">
    <name type="scientific">Falsiruegeria mediterranea M17</name>
    <dbReference type="NCBI Taxonomy" id="1200281"/>
    <lineage>
        <taxon>Bacteria</taxon>
        <taxon>Pseudomonadati</taxon>
        <taxon>Pseudomonadota</taxon>
        <taxon>Alphaproteobacteria</taxon>
        <taxon>Rhodobacterales</taxon>
        <taxon>Roseobacteraceae</taxon>
        <taxon>Falsiruegeria</taxon>
    </lineage>
</organism>
<dbReference type="PANTHER" id="PTHR30537">
    <property type="entry name" value="HTH-TYPE TRANSCRIPTIONAL REGULATOR"/>
    <property type="match status" value="1"/>
</dbReference>
<sequence>MSWRNMPSLISLRALDAFAVEGNVVKAGQVLNVSHAAISQHLKQLEEHLGVSLVDRSGRNLVLTEEGEQLARALRLGFGAITSAVEELMQIDAARPLHISCTSTFATVWLMPRLPDFRLKHPEIDLMLDPNPQIVTLRPGGVDLAIRHGDGNWPGLDVEMLVPSAISVVASPALLEGRQSVTPEELGELPWLEEIGANEANTWFESHGVELLSRGARIQLPGNLLIEGVRAGQGVAATVRKFVEDDLASGRLVELFCDEVARGYFIVTRPGVQRPPVKAFLQWLRRQKS</sequence>
<dbReference type="AlphaFoldDB" id="A0A2R8CFG2"/>
<dbReference type="GO" id="GO:0043565">
    <property type="term" value="F:sequence-specific DNA binding"/>
    <property type="evidence" value="ECO:0007669"/>
    <property type="project" value="TreeGrafter"/>
</dbReference>
<dbReference type="PROSITE" id="PS50931">
    <property type="entry name" value="HTH_LYSR"/>
    <property type="match status" value="1"/>
</dbReference>